<dbReference type="AlphaFoldDB" id="A0A397J2X0"/>
<feature type="domain" description="TLDc" evidence="1">
    <location>
        <begin position="115"/>
        <end position="300"/>
    </location>
</feature>
<organism evidence="2 3">
    <name type="scientific">Diversispora epigaea</name>
    <dbReference type="NCBI Taxonomy" id="1348612"/>
    <lineage>
        <taxon>Eukaryota</taxon>
        <taxon>Fungi</taxon>
        <taxon>Fungi incertae sedis</taxon>
        <taxon>Mucoromycota</taxon>
        <taxon>Glomeromycotina</taxon>
        <taxon>Glomeromycetes</taxon>
        <taxon>Diversisporales</taxon>
        <taxon>Diversisporaceae</taxon>
        <taxon>Diversispora</taxon>
    </lineage>
</organism>
<gene>
    <name evidence="2" type="ORF">Glove_117g122</name>
</gene>
<protein>
    <recommendedName>
        <fullName evidence="1">TLDc domain-containing protein</fullName>
    </recommendedName>
</protein>
<evidence type="ECO:0000313" key="3">
    <source>
        <dbReference type="Proteomes" id="UP000266861"/>
    </source>
</evidence>
<dbReference type="PROSITE" id="PS51886">
    <property type="entry name" value="TLDC"/>
    <property type="match status" value="1"/>
</dbReference>
<accession>A0A397J2X0</accession>
<comment type="caution">
    <text evidence="2">The sequence shown here is derived from an EMBL/GenBank/DDBJ whole genome shotgun (WGS) entry which is preliminary data.</text>
</comment>
<evidence type="ECO:0000259" key="1">
    <source>
        <dbReference type="PROSITE" id="PS51886"/>
    </source>
</evidence>
<reference evidence="2 3" key="1">
    <citation type="submission" date="2018-08" db="EMBL/GenBank/DDBJ databases">
        <title>Genome and evolution of the arbuscular mycorrhizal fungus Diversispora epigaea (formerly Glomus versiforme) and its bacterial endosymbionts.</title>
        <authorList>
            <person name="Sun X."/>
            <person name="Fei Z."/>
            <person name="Harrison M."/>
        </authorList>
    </citation>
    <scope>NUCLEOTIDE SEQUENCE [LARGE SCALE GENOMIC DNA]</scope>
    <source>
        <strain evidence="2 3">IT104</strain>
    </source>
</reference>
<name>A0A397J2X0_9GLOM</name>
<dbReference type="Proteomes" id="UP000266861">
    <property type="component" value="Unassembled WGS sequence"/>
</dbReference>
<evidence type="ECO:0000313" key="2">
    <source>
        <dbReference type="EMBL" id="RHZ81727.1"/>
    </source>
</evidence>
<dbReference type="EMBL" id="PQFF01000109">
    <property type="protein sequence ID" value="RHZ81727.1"/>
    <property type="molecule type" value="Genomic_DNA"/>
</dbReference>
<sequence>MEEVKIWDNVIKWGVSQNPALPINLDEFTQENFLTLKTTLQQCLPYIRYFHPSADEVRDSIRPYKKILDEQLWKDIDQHLLFPNQSVKSIILPARSVLFIKLPSRVEEPRGPFSDIISEEHAAEISTWIDRETTIYTSLNYPYKFELILRGSRDGFAPQTFWDICHGHVNTVVVAKDKESGEIFGGYNPLAWDNSNILTSKWIETKDSFVFSLKNAIQNSIISRIKDSRRAVRNVRKCDQEKIGPYFGYDFYMQSLYSYNFAKDRDCYSSYFKGCLYEKAIRSSSANYFSIENYEVFKIVRKS</sequence>
<dbReference type="Pfam" id="PF07534">
    <property type="entry name" value="TLD"/>
    <property type="match status" value="1"/>
</dbReference>
<dbReference type="OrthoDB" id="25620at2759"/>
<dbReference type="InterPro" id="IPR006571">
    <property type="entry name" value="TLDc_dom"/>
</dbReference>
<keyword evidence="3" id="KW-1185">Reference proteome</keyword>
<proteinExistence type="predicted"/>